<sequence length="97" mass="10676">MIHINLEGRHYIVVVENGFTYYVNIGLDITIIHESKWMLCGGFGTVGSRDPDRGGIFDILDLIIEAQGEDMVSLNLLRASNGEIIAFQMGLGGSFVM</sequence>
<accession>A0ABC8LYQ1</accession>
<proteinExistence type="predicted"/>
<keyword evidence="2" id="KW-1185">Reference proteome</keyword>
<evidence type="ECO:0000313" key="1">
    <source>
        <dbReference type="EMBL" id="CAH8388543.1"/>
    </source>
</evidence>
<gene>
    <name evidence="1" type="ORF">ERUC_LOCUS41026</name>
</gene>
<protein>
    <submittedName>
        <fullName evidence="1">Uncharacterized protein</fullName>
    </submittedName>
</protein>
<name>A0ABC8LYQ1_ERUVS</name>
<reference evidence="1 2" key="1">
    <citation type="submission" date="2022-03" db="EMBL/GenBank/DDBJ databases">
        <authorList>
            <person name="Macdonald S."/>
            <person name="Ahmed S."/>
            <person name="Newling K."/>
        </authorList>
    </citation>
    <scope>NUCLEOTIDE SEQUENCE [LARGE SCALE GENOMIC DNA]</scope>
</reference>
<dbReference type="EMBL" id="CAKOAT010804042">
    <property type="protein sequence ID" value="CAH8388543.1"/>
    <property type="molecule type" value="Genomic_DNA"/>
</dbReference>
<dbReference type="Proteomes" id="UP001642260">
    <property type="component" value="Unassembled WGS sequence"/>
</dbReference>
<organism evidence="1 2">
    <name type="scientific">Eruca vesicaria subsp. sativa</name>
    <name type="common">Garden rocket</name>
    <name type="synonym">Eruca sativa</name>
    <dbReference type="NCBI Taxonomy" id="29727"/>
    <lineage>
        <taxon>Eukaryota</taxon>
        <taxon>Viridiplantae</taxon>
        <taxon>Streptophyta</taxon>
        <taxon>Embryophyta</taxon>
        <taxon>Tracheophyta</taxon>
        <taxon>Spermatophyta</taxon>
        <taxon>Magnoliopsida</taxon>
        <taxon>eudicotyledons</taxon>
        <taxon>Gunneridae</taxon>
        <taxon>Pentapetalae</taxon>
        <taxon>rosids</taxon>
        <taxon>malvids</taxon>
        <taxon>Brassicales</taxon>
        <taxon>Brassicaceae</taxon>
        <taxon>Brassiceae</taxon>
        <taxon>Eruca</taxon>
    </lineage>
</organism>
<dbReference type="AlphaFoldDB" id="A0ABC8LYQ1"/>
<comment type="caution">
    <text evidence="1">The sequence shown here is derived from an EMBL/GenBank/DDBJ whole genome shotgun (WGS) entry which is preliminary data.</text>
</comment>
<evidence type="ECO:0000313" key="2">
    <source>
        <dbReference type="Proteomes" id="UP001642260"/>
    </source>
</evidence>